<dbReference type="Pfam" id="PF05618">
    <property type="entry name" value="Zn_protease"/>
    <property type="match status" value="1"/>
</dbReference>
<dbReference type="PANTHER" id="PTHR38037">
    <property type="entry name" value="ZN_PROTEASE DOMAIN-CONTAINING PROTEIN"/>
    <property type="match status" value="1"/>
</dbReference>
<reference evidence="4" key="1">
    <citation type="submission" date="2022-10" db="EMBL/GenBank/DDBJ databases">
        <title>Catenovulum adriacola sp. nov. isolated in the Harbour of Susak.</title>
        <authorList>
            <person name="Schoch T."/>
            <person name="Reich S.J."/>
            <person name="Stoeferle S."/>
            <person name="Flaiz M."/>
            <person name="Kazda M."/>
            <person name="Riedel C.U."/>
            <person name="Duerre P."/>
        </authorList>
    </citation>
    <scope>NUCLEOTIDE SEQUENCE</scope>
    <source>
        <strain evidence="4">TS8</strain>
    </source>
</reference>
<feature type="domain" description="Retropepsin-like aspartic endopeptidase" evidence="3">
    <location>
        <begin position="121"/>
        <end position="256"/>
    </location>
</feature>
<dbReference type="Gene3D" id="2.40.70.10">
    <property type="entry name" value="Acid Proteases"/>
    <property type="match status" value="1"/>
</dbReference>
<dbReference type="GO" id="GO:0006508">
    <property type="term" value="P:proteolysis"/>
    <property type="evidence" value="ECO:0007669"/>
    <property type="project" value="UniProtKB-KW"/>
</dbReference>
<evidence type="ECO:0000313" key="5">
    <source>
        <dbReference type="Proteomes" id="UP001163726"/>
    </source>
</evidence>
<dbReference type="Proteomes" id="UP001163726">
    <property type="component" value="Chromosome"/>
</dbReference>
<dbReference type="RefSeq" id="WP_268073851.1">
    <property type="nucleotide sequence ID" value="NZ_CP109965.1"/>
</dbReference>
<feature type="chain" id="PRO_5045975988" evidence="2">
    <location>
        <begin position="23"/>
        <end position="263"/>
    </location>
</feature>
<keyword evidence="4" id="KW-0378">Hydrolase</keyword>
<feature type="signal peptide" evidence="2">
    <location>
        <begin position="1"/>
        <end position="22"/>
    </location>
</feature>
<evidence type="ECO:0000256" key="1">
    <source>
        <dbReference type="SAM" id="Coils"/>
    </source>
</evidence>
<protein>
    <submittedName>
        <fullName evidence="4">ATP-dependent zinc protease</fullName>
    </submittedName>
</protein>
<keyword evidence="4" id="KW-0645">Protease</keyword>
<feature type="coiled-coil region" evidence="1">
    <location>
        <begin position="70"/>
        <end position="97"/>
    </location>
</feature>
<dbReference type="EMBL" id="CP109965">
    <property type="protein sequence ID" value="WAJ69578.1"/>
    <property type="molecule type" value="Genomic_DNA"/>
</dbReference>
<dbReference type="InterPro" id="IPR008503">
    <property type="entry name" value="Asp_endopeptidase"/>
</dbReference>
<dbReference type="SUPFAM" id="SSF50630">
    <property type="entry name" value="Acid proteases"/>
    <property type="match status" value="1"/>
</dbReference>
<keyword evidence="2" id="KW-0732">Signal</keyword>
<dbReference type="GO" id="GO:0008233">
    <property type="term" value="F:peptidase activity"/>
    <property type="evidence" value="ECO:0007669"/>
    <property type="project" value="UniProtKB-KW"/>
</dbReference>
<keyword evidence="1" id="KW-0175">Coiled coil</keyword>
<dbReference type="InterPro" id="IPR021109">
    <property type="entry name" value="Peptidase_aspartic_dom_sf"/>
</dbReference>
<organism evidence="4 5">
    <name type="scientific">Catenovulum adriaticum</name>
    <dbReference type="NCBI Taxonomy" id="2984846"/>
    <lineage>
        <taxon>Bacteria</taxon>
        <taxon>Pseudomonadati</taxon>
        <taxon>Pseudomonadota</taxon>
        <taxon>Gammaproteobacteria</taxon>
        <taxon>Alteromonadales</taxon>
        <taxon>Alteromonadaceae</taxon>
        <taxon>Catenovulum</taxon>
    </lineage>
</organism>
<proteinExistence type="predicted"/>
<evidence type="ECO:0000313" key="4">
    <source>
        <dbReference type="EMBL" id="WAJ69578.1"/>
    </source>
</evidence>
<gene>
    <name evidence="4" type="ORF">OLW01_10445</name>
</gene>
<keyword evidence="5" id="KW-1185">Reference proteome</keyword>
<evidence type="ECO:0000256" key="2">
    <source>
        <dbReference type="SAM" id="SignalP"/>
    </source>
</evidence>
<dbReference type="PANTHER" id="PTHR38037:SF2">
    <property type="entry name" value="ATP-DEPENDENT ZINC PROTEASE DOMAIN-CONTAINING PROTEIN-RELATED"/>
    <property type="match status" value="1"/>
</dbReference>
<evidence type="ECO:0000259" key="3">
    <source>
        <dbReference type="Pfam" id="PF05618"/>
    </source>
</evidence>
<sequence>MISNKRKCITFFICLVTINLTACSSLSAPSQANHELKTEINTHISEQFKAYQENTNMNCQAALKPVEQQLTQQQADNELLIKTAKKIEQKLNQLQAKTPSSSTANCPKPTVVEQKLNGKVIVGELEWVYFSVVDEHFRARVDSGATTSSLSAKHIVEFERDGENWVRFQLLHQVTDLDGREIEAKIERTVRIRQSSSDKTERRHVVQLSMHLGKLHQMAEFTLADRSDMDYPILLGREFLQDITLIDVGQTYIHPKYKKSDLK</sequence>
<name>A0ABY7AK11_9ALTE</name>
<accession>A0ABY7AK11</accession>